<dbReference type="AlphaFoldDB" id="A0A6G0PLX7"/>
<dbReference type="CDD" id="cd00303">
    <property type="entry name" value="retropepsin_like"/>
    <property type="match status" value="1"/>
</dbReference>
<evidence type="ECO:0008006" key="3">
    <source>
        <dbReference type="Google" id="ProtNLM"/>
    </source>
</evidence>
<evidence type="ECO:0000313" key="2">
    <source>
        <dbReference type="Proteomes" id="UP000476176"/>
    </source>
</evidence>
<protein>
    <recommendedName>
        <fullName evidence="3">Aspartic peptidase DDI1-type domain-containing protein</fullName>
    </recommendedName>
</protein>
<dbReference type="Gene3D" id="2.40.70.10">
    <property type="entry name" value="Acid Proteases"/>
    <property type="match status" value="1"/>
</dbReference>
<reference evidence="1 2" key="1">
    <citation type="submission" date="2018-09" db="EMBL/GenBank/DDBJ databases">
        <title>Genomic investigation of the strawberry pathogen Phytophthora fragariae indicates pathogenicity is determined by transcriptional variation in three key races.</title>
        <authorList>
            <person name="Adams T.M."/>
            <person name="Armitage A.D."/>
            <person name="Sobczyk M.K."/>
            <person name="Bates H.J."/>
            <person name="Dunwell J.M."/>
            <person name="Nellist C.F."/>
            <person name="Harrison R.J."/>
        </authorList>
    </citation>
    <scope>NUCLEOTIDE SEQUENCE [LARGE SCALE GENOMIC DNA]</scope>
    <source>
        <strain evidence="1 2">BC-23</strain>
    </source>
</reference>
<accession>A0A6G0PLX7</accession>
<gene>
    <name evidence="1" type="ORF">PF004_g3417</name>
</gene>
<organism evidence="1 2">
    <name type="scientific">Phytophthora fragariae</name>
    <dbReference type="NCBI Taxonomy" id="53985"/>
    <lineage>
        <taxon>Eukaryota</taxon>
        <taxon>Sar</taxon>
        <taxon>Stramenopiles</taxon>
        <taxon>Oomycota</taxon>
        <taxon>Peronosporomycetes</taxon>
        <taxon>Peronosporales</taxon>
        <taxon>Peronosporaceae</taxon>
        <taxon>Phytophthora</taxon>
    </lineage>
</organism>
<dbReference type="Proteomes" id="UP000476176">
    <property type="component" value="Unassembled WGS sequence"/>
</dbReference>
<evidence type="ECO:0000313" key="1">
    <source>
        <dbReference type="EMBL" id="KAE9249372.1"/>
    </source>
</evidence>
<sequence length="250" mass="27048">MTCSTTCFVKDGSSKKEWRKPGLMGVKDRPKPRVIPNVKGGDPVPEGKRVICSVEGFEATSVGFSDYLPAEILIDNGAITCLVDSRVLEKLGLARAPLRPYDGSLNGVSGHPLHIRGEIELPLRIGTLEKLRTFAVVDRLHVHALLGTDAHQAFSAVIDMEESVMTLKETSETTRLGTPRVEMYVSRISSTVRLCPGGQALVVTNLMGKAPEDSTVLVEGLPELDQLLKVARSLCSVQNGQTIIEVFNAS</sequence>
<comment type="caution">
    <text evidence="1">The sequence shown here is derived from an EMBL/GenBank/DDBJ whole genome shotgun (WGS) entry which is preliminary data.</text>
</comment>
<proteinExistence type="predicted"/>
<name>A0A6G0PLX7_9STRA</name>
<dbReference type="EMBL" id="QXGC01000108">
    <property type="protein sequence ID" value="KAE9249372.1"/>
    <property type="molecule type" value="Genomic_DNA"/>
</dbReference>
<dbReference type="InterPro" id="IPR021109">
    <property type="entry name" value="Peptidase_aspartic_dom_sf"/>
</dbReference>